<reference evidence="2 3" key="1">
    <citation type="submission" date="2019-08" db="EMBL/GenBank/DDBJ databases">
        <title>Bacillus genomes from the desert of Cuatro Cienegas, Coahuila.</title>
        <authorList>
            <person name="Olmedo-Alvarez G."/>
        </authorList>
    </citation>
    <scope>NUCLEOTIDE SEQUENCE [LARGE SCALE GENOMIC DNA]</scope>
    <source>
        <strain evidence="2 3">CH28_1T</strain>
    </source>
</reference>
<gene>
    <name evidence="2" type="ORF">FZC76_10410</name>
</gene>
<comment type="caution">
    <text evidence="2">The sequence shown here is derived from an EMBL/GenBank/DDBJ whole genome shotgun (WGS) entry which is preliminary data.</text>
</comment>
<evidence type="ECO:0000313" key="3">
    <source>
        <dbReference type="Proteomes" id="UP000322524"/>
    </source>
</evidence>
<feature type="domain" description="NERD" evidence="1">
    <location>
        <begin position="57"/>
        <end position="183"/>
    </location>
</feature>
<name>A0A5D4SZL6_9BACI</name>
<sequence length="341" mass="39216">MSKIVTSERKRSCMPMIILKEREMSLKIKVLEALSRRLPHSHPMLPKIKSDLGKNIAGFKGEESLNYYLELLPDVEGEFYVLQDIRLPFKGHHFQIDTLLIFPTFFLILDAKYMRGTLEFDPAFQQLIQKFTENEVDKTITYSDPIIQVQNQLTKFKTWLKDYKIQPGPFESLVVIANSRAEIKCISHPNLVKNMVVRNSGVEFKVTEFTKKHTKVMWDAKGLRKLSSLIIKKNEPVTFIDLEKDYGVTSDCILKGVQCQKCNYIGCEKIFGAWGCLKCNSTCKHAHINLLQDYKLLISPTITVSEFQIITGITKERTARRLLLSSGLSYSGNTSKRVYYL</sequence>
<dbReference type="AlphaFoldDB" id="A0A5D4SZL6"/>
<dbReference type="PROSITE" id="PS50965">
    <property type="entry name" value="NERD"/>
    <property type="match status" value="1"/>
</dbReference>
<dbReference type="Proteomes" id="UP000322524">
    <property type="component" value="Unassembled WGS sequence"/>
</dbReference>
<dbReference type="EMBL" id="VTEV01000004">
    <property type="protein sequence ID" value="TYS68151.1"/>
    <property type="molecule type" value="Genomic_DNA"/>
</dbReference>
<proteinExistence type="predicted"/>
<dbReference type="InterPro" id="IPR011528">
    <property type="entry name" value="NERD"/>
</dbReference>
<dbReference type="OrthoDB" id="569879at2"/>
<protein>
    <submittedName>
        <fullName evidence="2">NERD domain-containing protein</fullName>
    </submittedName>
</protein>
<dbReference type="Pfam" id="PF08378">
    <property type="entry name" value="NERD"/>
    <property type="match status" value="1"/>
</dbReference>
<evidence type="ECO:0000259" key="1">
    <source>
        <dbReference type="PROSITE" id="PS50965"/>
    </source>
</evidence>
<organism evidence="2 3">
    <name type="scientific">Sutcliffiella horikoshii</name>
    <dbReference type="NCBI Taxonomy" id="79883"/>
    <lineage>
        <taxon>Bacteria</taxon>
        <taxon>Bacillati</taxon>
        <taxon>Bacillota</taxon>
        <taxon>Bacilli</taxon>
        <taxon>Bacillales</taxon>
        <taxon>Bacillaceae</taxon>
        <taxon>Sutcliffiella</taxon>
    </lineage>
</organism>
<accession>A0A5D4SZL6</accession>
<evidence type="ECO:0000313" key="2">
    <source>
        <dbReference type="EMBL" id="TYS68151.1"/>
    </source>
</evidence>